<dbReference type="Gene3D" id="1.50.40.10">
    <property type="entry name" value="Mitochondrial carrier domain"/>
    <property type="match status" value="1"/>
</dbReference>
<dbReference type="PROSITE" id="PS50920">
    <property type="entry name" value="SOLCAR"/>
    <property type="match status" value="3"/>
</dbReference>
<feature type="repeat" description="Solcar" evidence="10">
    <location>
        <begin position="1"/>
        <end position="90"/>
    </location>
</feature>
<dbReference type="GO" id="GO:0022857">
    <property type="term" value="F:transmembrane transporter activity"/>
    <property type="evidence" value="ECO:0007669"/>
    <property type="project" value="TreeGrafter"/>
</dbReference>
<evidence type="ECO:0000256" key="8">
    <source>
        <dbReference type="ARBA" id="ARBA00023128"/>
    </source>
</evidence>
<comment type="caution">
    <text evidence="12">The sequence shown here is derived from an EMBL/GenBank/DDBJ whole genome shotgun (WGS) entry which is preliminary data.</text>
</comment>
<dbReference type="AlphaFoldDB" id="A0A395IWR6"/>
<comment type="similarity">
    <text evidence="2 11">Belongs to the mitochondrial carrier (TC 2.A.29) family.</text>
</comment>
<evidence type="ECO:0000256" key="1">
    <source>
        <dbReference type="ARBA" id="ARBA00004225"/>
    </source>
</evidence>
<name>A0A395IWR6_9HELO</name>
<dbReference type="Proteomes" id="UP000249056">
    <property type="component" value="Unassembled WGS sequence"/>
</dbReference>
<keyword evidence="6" id="KW-0999">Mitochondrion inner membrane</keyword>
<keyword evidence="8" id="KW-0496">Mitochondrion</keyword>
<feature type="repeat" description="Solcar" evidence="10">
    <location>
        <begin position="209"/>
        <end position="311"/>
    </location>
</feature>
<dbReference type="OrthoDB" id="193856at2759"/>
<evidence type="ECO:0000256" key="5">
    <source>
        <dbReference type="ARBA" id="ARBA00022737"/>
    </source>
</evidence>
<keyword evidence="4 10" id="KW-0812">Transmembrane</keyword>
<evidence type="ECO:0000256" key="9">
    <source>
        <dbReference type="ARBA" id="ARBA00023136"/>
    </source>
</evidence>
<keyword evidence="3 11" id="KW-0813">Transport</keyword>
<gene>
    <name evidence="12" type="ORF">DID88_001778</name>
</gene>
<keyword evidence="9 10" id="KW-0472">Membrane</keyword>
<dbReference type="GO" id="GO:0031966">
    <property type="term" value="C:mitochondrial membrane"/>
    <property type="evidence" value="ECO:0007669"/>
    <property type="project" value="UniProtKB-SubCell"/>
</dbReference>
<evidence type="ECO:0000256" key="4">
    <source>
        <dbReference type="ARBA" id="ARBA00022692"/>
    </source>
</evidence>
<evidence type="ECO:0000313" key="13">
    <source>
        <dbReference type="Proteomes" id="UP000249056"/>
    </source>
</evidence>
<organism evidence="12 13">
    <name type="scientific">Monilinia fructigena</name>
    <dbReference type="NCBI Taxonomy" id="38457"/>
    <lineage>
        <taxon>Eukaryota</taxon>
        <taxon>Fungi</taxon>
        <taxon>Dikarya</taxon>
        <taxon>Ascomycota</taxon>
        <taxon>Pezizomycotina</taxon>
        <taxon>Leotiomycetes</taxon>
        <taxon>Helotiales</taxon>
        <taxon>Sclerotiniaceae</taxon>
        <taxon>Monilinia</taxon>
    </lineage>
</organism>
<accession>A0A395IWR6</accession>
<keyword evidence="5" id="KW-0677">Repeat</keyword>
<protein>
    <recommendedName>
        <fullName evidence="14">Mitochondrial carrier</fullName>
    </recommendedName>
</protein>
<dbReference type="PANTHER" id="PTHR45624">
    <property type="entry name" value="MITOCHONDRIAL BASIC AMINO ACIDS TRANSPORTER-RELATED"/>
    <property type="match status" value="1"/>
</dbReference>
<feature type="repeat" description="Solcar" evidence="10">
    <location>
        <begin position="103"/>
        <end position="186"/>
    </location>
</feature>
<comment type="subcellular location">
    <subcellularLocation>
        <location evidence="1">Mitochondrion membrane</location>
        <topology evidence="1">Multi-pass membrane protein</topology>
    </subcellularLocation>
</comment>
<proteinExistence type="inferred from homology"/>
<reference evidence="12 13" key="1">
    <citation type="submission" date="2018-06" db="EMBL/GenBank/DDBJ databases">
        <title>Genome Sequence of the Brown Rot Fungal Pathogen Monilinia fructigena.</title>
        <authorList>
            <person name="Landi L."/>
            <person name="De Miccolis Angelini R.M."/>
            <person name="Pollastro S."/>
            <person name="Abate D."/>
            <person name="Faretra F."/>
            <person name="Romanazzi G."/>
        </authorList>
    </citation>
    <scope>NUCLEOTIDE SEQUENCE [LARGE SCALE GENOMIC DNA]</scope>
    <source>
        <strain evidence="12 13">Mfrg269</strain>
    </source>
</reference>
<dbReference type="InterPro" id="IPR018108">
    <property type="entry name" value="MCP_transmembrane"/>
</dbReference>
<dbReference type="PANTHER" id="PTHR45624:SF10">
    <property type="entry name" value="SLC (SOLUTE CARRIER) HOMOLOG"/>
    <property type="match status" value="1"/>
</dbReference>
<dbReference type="InterPro" id="IPR050567">
    <property type="entry name" value="Mitochondrial_Carrier"/>
</dbReference>
<dbReference type="SUPFAM" id="SSF103506">
    <property type="entry name" value="Mitochondrial carrier"/>
    <property type="match status" value="1"/>
</dbReference>
<evidence type="ECO:0008006" key="14">
    <source>
        <dbReference type="Google" id="ProtNLM"/>
    </source>
</evidence>
<evidence type="ECO:0000256" key="3">
    <source>
        <dbReference type="ARBA" id="ARBA00022448"/>
    </source>
</evidence>
<evidence type="ECO:0000256" key="6">
    <source>
        <dbReference type="ARBA" id="ARBA00022792"/>
    </source>
</evidence>
<keyword evidence="13" id="KW-1185">Reference proteome</keyword>
<evidence type="ECO:0000256" key="11">
    <source>
        <dbReference type="RuleBase" id="RU000488"/>
    </source>
</evidence>
<evidence type="ECO:0000256" key="2">
    <source>
        <dbReference type="ARBA" id="ARBA00006375"/>
    </source>
</evidence>
<keyword evidence="7" id="KW-1133">Transmembrane helix</keyword>
<evidence type="ECO:0000256" key="10">
    <source>
        <dbReference type="PROSITE-ProRule" id="PRU00282"/>
    </source>
</evidence>
<dbReference type="InterPro" id="IPR023395">
    <property type="entry name" value="MCP_dom_sf"/>
</dbReference>
<evidence type="ECO:0000313" key="12">
    <source>
        <dbReference type="EMBL" id="RAL64747.1"/>
    </source>
</evidence>
<dbReference type="EMBL" id="QKRW01000013">
    <property type="protein sequence ID" value="RAL64747.1"/>
    <property type="molecule type" value="Genomic_DNA"/>
</dbReference>
<evidence type="ECO:0000256" key="7">
    <source>
        <dbReference type="ARBA" id="ARBA00022989"/>
    </source>
</evidence>
<dbReference type="FunFam" id="1.50.40.10:FF:000184">
    <property type="entry name" value="Mitochondrial carrier protein, putative (AFU_orthologue AFUA_6G12900)"/>
    <property type="match status" value="1"/>
</dbReference>
<sequence length="332" mass="35216">MSADFWAGYISGAISIIIGNPLDLLKVRLQASSSSRGNGPSPTLAAIASTASTTAFPTPSSLIRGTAAPILTTGALNALLFVTYNRTLSLLHPTYTSSHPESIPLSSTFLAGTIGGLCSSVISTPTELIKCRAQLSTSPLSSLAITRSILSTAGIRGLYFGGVVTALRDSIGYGFYFWSYELSSRLYSSNFLLLASVSSGVENKTSSRNEAIKILLCGGIAGVVTWASVFPLDVVKTRLQAQILPSTLTSETTLLLPGMLPQKRRGALEIAKLAYRNEGMGVFFRGLGVCSLRAFVVNAAQWAAYEWIMRELGAKEGSEIGVNDRVMSELLV</sequence>
<dbReference type="Pfam" id="PF00153">
    <property type="entry name" value="Mito_carr"/>
    <property type="match status" value="3"/>
</dbReference>